<keyword evidence="1" id="KW-1133">Transmembrane helix</keyword>
<proteinExistence type="predicted"/>
<keyword evidence="1" id="KW-0812">Transmembrane</keyword>
<dbReference type="Proteomes" id="UP000432464">
    <property type="component" value="Unassembled WGS sequence"/>
</dbReference>
<sequence length="176" mass="18588">MSSQTAVAGEVDMTPVAAENGGPATFFERVLDGVRGLRRDGSEIDVPAKVRETRYAALGAMGLAMLHSLLSITGGLPCVIGSVGHFFAAWVTGGVALLFGLRSRWIWVTSLGLASLQAFLGIFTLVAADMPTGVGPFTVLFGVMVSGVVLALLLRRDCYRWFTPASPELQRAAGCR</sequence>
<dbReference type="AlphaFoldDB" id="A0A6I3L1D4"/>
<reference evidence="2 3" key="1">
    <citation type="submission" date="2019-11" db="EMBL/GenBank/DDBJ databases">
        <title>Nocardia sp. nov. CT2-14 isolated from soil.</title>
        <authorList>
            <person name="Kanchanasin P."/>
            <person name="Tanasupawat S."/>
            <person name="Yuki M."/>
            <person name="Kudo T."/>
        </authorList>
    </citation>
    <scope>NUCLEOTIDE SEQUENCE [LARGE SCALE GENOMIC DNA]</scope>
    <source>
        <strain evidence="2 3">CT2-14</strain>
    </source>
</reference>
<feature type="transmembrane region" description="Helical" evidence="1">
    <location>
        <begin position="55"/>
        <end position="73"/>
    </location>
</feature>
<dbReference type="RefSeq" id="WP_154789502.1">
    <property type="nucleotide sequence ID" value="NZ_WMBB01000009.1"/>
</dbReference>
<feature type="transmembrane region" description="Helical" evidence="1">
    <location>
        <begin position="134"/>
        <end position="154"/>
    </location>
</feature>
<protein>
    <submittedName>
        <fullName evidence="2">Uncharacterized protein</fullName>
    </submittedName>
</protein>
<dbReference type="EMBL" id="WMBB01000009">
    <property type="protein sequence ID" value="MTE15068.1"/>
    <property type="molecule type" value="Genomic_DNA"/>
</dbReference>
<evidence type="ECO:0000256" key="1">
    <source>
        <dbReference type="SAM" id="Phobius"/>
    </source>
</evidence>
<keyword evidence="3" id="KW-1185">Reference proteome</keyword>
<gene>
    <name evidence="2" type="ORF">GLP40_20110</name>
</gene>
<evidence type="ECO:0000313" key="3">
    <source>
        <dbReference type="Proteomes" id="UP000432464"/>
    </source>
</evidence>
<organism evidence="2 3">
    <name type="scientific">Nocardia aurantiaca</name>
    <dbReference type="NCBI Taxonomy" id="2675850"/>
    <lineage>
        <taxon>Bacteria</taxon>
        <taxon>Bacillati</taxon>
        <taxon>Actinomycetota</taxon>
        <taxon>Actinomycetes</taxon>
        <taxon>Mycobacteriales</taxon>
        <taxon>Nocardiaceae</taxon>
        <taxon>Nocardia</taxon>
    </lineage>
</organism>
<accession>A0A6I3L1D4</accession>
<feature type="transmembrane region" description="Helical" evidence="1">
    <location>
        <begin position="79"/>
        <end position="99"/>
    </location>
</feature>
<keyword evidence="1" id="KW-0472">Membrane</keyword>
<comment type="caution">
    <text evidence="2">The sequence shown here is derived from an EMBL/GenBank/DDBJ whole genome shotgun (WGS) entry which is preliminary data.</text>
</comment>
<name>A0A6I3L1D4_9NOCA</name>
<evidence type="ECO:0000313" key="2">
    <source>
        <dbReference type="EMBL" id="MTE15068.1"/>
    </source>
</evidence>
<feature type="transmembrane region" description="Helical" evidence="1">
    <location>
        <begin position="106"/>
        <end position="128"/>
    </location>
</feature>